<gene>
    <name evidence="2" type="ORF">RUM4293_00236</name>
</gene>
<evidence type="ECO:0000256" key="1">
    <source>
        <dbReference type="SAM" id="Phobius"/>
    </source>
</evidence>
<keyword evidence="1" id="KW-0472">Membrane</keyword>
<feature type="transmembrane region" description="Helical" evidence="1">
    <location>
        <begin position="53"/>
        <end position="72"/>
    </location>
</feature>
<feature type="transmembrane region" description="Helical" evidence="1">
    <location>
        <begin position="6"/>
        <end position="22"/>
    </location>
</feature>
<keyword evidence="1" id="KW-1133">Transmembrane helix</keyword>
<dbReference type="RefSeq" id="WP_058271501.1">
    <property type="nucleotide sequence ID" value="NZ_CYPS01000008.1"/>
</dbReference>
<name>A0A0P1E2G5_9RHOB</name>
<protein>
    <recommendedName>
        <fullName evidence="4">NfeD-like C-terminal domain-containing protein</fullName>
    </recommendedName>
</protein>
<evidence type="ECO:0000313" key="3">
    <source>
        <dbReference type="Proteomes" id="UP000050786"/>
    </source>
</evidence>
<dbReference type="EMBL" id="CYPS01000008">
    <property type="protein sequence ID" value="CUH41368.1"/>
    <property type="molecule type" value="Genomic_DNA"/>
</dbReference>
<evidence type="ECO:0000313" key="2">
    <source>
        <dbReference type="EMBL" id="CUH41368.1"/>
    </source>
</evidence>
<dbReference type="AlphaFoldDB" id="A0A0P1E2G5"/>
<accession>A0A0P1E2G5</accession>
<evidence type="ECO:0008006" key="4">
    <source>
        <dbReference type="Google" id="ProtNLM"/>
    </source>
</evidence>
<sequence length="92" mass="10137">MADPIWLTWWLWLAGALALGILEIILPGFIFLGFAIGAAVTGLLLLIPSFTPSLAVLLLIFAALSLVAWLILRRMFALPHGQVKTFRHDIND</sequence>
<reference evidence="3" key="1">
    <citation type="submission" date="2015-09" db="EMBL/GenBank/DDBJ databases">
        <authorList>
            <person name="Rodrigo-Torres L."/>
            <person name="Arahal D.R."/>
        </authorList>
    </citation>
    <scope>NUCLEOTIDE SEQUENCE [LARGE SCALE GENOMIC DNA]</scope>
    <source>
        <strain evidence="3">CECT 4293</strain>
    </source>
</reference>
<dbReference type="Proteomes" id="UP000050786">
    <property type="component" value="Unassembled WGS sequence"/>
</dbReference>
<proteinExistence type="predicted"/>
<keyword evidence="1" id="KW-0812">Transmembrane</keyword>
<organism evidence="2 3">
    <name type="scientific">Ruegeria atlantica</name>
    <dbReference type="NCBI Taxonomy" id="81569"/>
    <lineage>
        <taxon>Bacteria</taxon>
        <taxon>Pseudomonadati</taxon>
        <taxon>Pseudomonadota</taxon>
        <taxon>Alphaproteobacteria</taxon>
        <taxon>Rhodobacterales</taxon>
        <taxon>Roseobacteraceae</taxon>
        <taxon>Ruegeria</taxon>
    </lineage>
</organism>
<keyword evidence="3" id="KW-1185">Reference proteome</keyword>
<feature type="transmembrane region" description="Helical" evidence="1">
    <location>
        <begin position="29"/>
        <end position="47"/>
    </location>
</feature>